<feature type="signal peptide" evidence="1">
    <location>
        <begin position="1"/>
        <end position="28"/>
    </location>
</feature>
<dbReference type="SMART" id="SM00754">
    <property type="entry name" value="CHRD"/>
    <property type="match status" value="1"/>
</dbReference>
<evidence type="ECO:0000313" key="3">
    <source>
        <dbReference type="EMBL" id="GAA1711650.1"/>
    </source>
</evidence>
<proteinExistence type="predicted"/>
<keyword evidence="1" id="KW-0732">Signal</keyword>
<evidence type="ECO:0000313" key="4">
    <source>
        <dbReference type="Proteomes" id="UP001501138"/>
    </source>
</evidence>
<dbReference type="InterPro" id="IPR010895">
    <property type="entry name" value="CHRD"/>
</dbReference>
<name>A0ABN2ITU9_9MICO</name>
<dbReference type="RefSeq" id="WP_344245329.1">
    <property type="nucleotide sequence ID" value="NZ_BAAAPM010000003.1"/>
</dbReference>
<feature type="chain" id="PRO_5046731974" evidence="1">
    <location>
        <begin position="29"/>
        <end position="178"/>
    </location>
</feature>
<dbReference type="Proteomes" id="UP001501138">
    <property type="component" value="Unassembled WGS sequence"/>
</dbReference>
<evidence type="ECO:0000259" key="2">
    <source>
        <dbReference type="SMART" id="SM00754"/>
    </source>
</evidence>
<accession>A0ABN2ITU9</accession>
<dbReference type="Pfam" id="PF07452">
    <property type="entry name" value="CHRD"/>
    <property type="match status" value="1"/>
</dbReference>
<sequence length="178" mass="18421">MERRRVKAAAAVVTGLAVAASLGTFASADNGRGSPNRVSERLSGYEETPLSLSTAGNGRFEARIDTRDEEIRWTLSFADTETTVTQAHIHFGSPSQSGGIAVFLCTNLGNGPAGTQACPAEGTVRGTIVPADVIGPAGQGLAVGDFDALVDAVRAESTYVNVHTTGFPAGEIRGHIDH</sequence>
<feature type="domain" description="CHRD" evidence="2">
    <location>
        <begin position="36"/>
        <end position="178"/>
    </location>
</feature>
<gene>
    <name evidence="3" type="ORF">GCM10009809_04870</name>
</gene>
<dbReference type="EMBL" id="BAAAPM010000003">
    <property type="protein sequence ID" value="GAA1711650.1"/>
    <property type="molecule type" value="Genomic_DNA"/>
</dbReference>
<reference evidence="3 4" key="1">
    <citation type="journal article" date="2019" name="Int. J. Syst. Evol. Microbiol.">
        <title>The Global Catalogue of Microorganisms (GCM) 10K type strain sequencing project: providing services to taxonomists for standard genome sequencing and annotation.</title>
        <authorList>
            <consortium name="The Broad Institute Genomics Platform"/>
            <consortium name="The Broad Institute Genome Sequencing Center for Infectious Disease"/>
            <person name="Wu L."/>
            <person name="Ma J."/>
        </authorList>
    </citation>
    <scope>NUCLEOTIDE SEQUENCE [LARGE SCALE GENOMIC DNA]</scope>
    <source>
        <strain evidence="3 4">JCM 15589</strain>
    </source>
</reference>
<keyword evidence="4" id="KW-1185">Reference proteome</keyword>
<protein>
    <submittedName>
        <fullName evidence="3">CHRD domain-containing protein</fullName>
    </submittedName>
</protein>
<organism evidence="3 4">
    <name type="scientific">Isoptericola hypogeus</name>
    <dbReference type="NCBI Taxonomy" id="300179"/>
    <lineage>
        <taxon>Bacteria</taxon>
        <taxon>Bacillati</taxon>
        <taxon>Actinomycetota</taxon>
        <taxon>Actinomycetes</taxon>
        <taxon>Micrococcales</taxon>
        <taxon>Promicromonosporaceae</taxon>
        <taxon>Isoptericola</taxon>
    </lineage>
</organism>
<comment type="caution">
    <text evidence="3">The sequence shown here is derived from an EMBL/GenBank/DDBJ whole genome shotgun (WGS) entry which is preliminary data.</text>
</comment>
<evidence type="ECO:0000256" key="1">
    <source>
        <dbReference type="SAM" id="SignalP"/>
    </source>
</evidence>